<evidence type="ECO:0000256" key="1">
    <source>
        <dbReference type="SAM" id="Phobius"/>
    </source>
</evidence>
<reference evidence="2" key="2">
    <citation type="journal article" date="2023" name="IMA Fungus">
        <title>Comparative genomic study of the Penicillium genus elucidates a diverse pangenome and 15 lateral gene transfer events.</title>
        <authorList>
            <person name="Petersen C."/>
            <person name="Sorensen T."/>
            <person name="Nielsen M.R."/>
            <person name="Sondergaard T.E."/>
            <person name="Sorensen J.L."/>
            <person name="Fitzpatrick D.A."/>
            <person name="Frisvad J.C."/>
            <person name="Nielsen K.L."/>
        </authorList>
    </citation>
    <scope>NUCLEOTIDE SEQUENCE</scope>
    <source>
        <strain evidence="2">IBT 30069</strain>
    </source>
</reference>
<evidence type="ECO:0000313" key="2">
    <source>
        <dbReference type="EMBL" id="KAJ5116947.1"/>
    </source>
</evidence>
<keyword evidence="1" id="KW-1133">Transmembrane helix</keyword>
<comment type="caution">
    <text evidence="2">The sequence shown here is derived from an EMBL/GenBank/DDBJ whole genome shotgun (WGS) entry which is preliminary data.</text>
</comment>
<name>A0A9W9GE49_9EURO</name>
<keyword evidence="3" id="KW-1185">Reference proteome</keyword>
<reference evidence="2" key="1">
    <citation type="submission" date="2022-11" db="EMBL/GenBank/DDBJ databases">
        <authorList>
            <person name="Petersen C."/>
        </authorList>
    </citation>
    <scope>NUCLEOTIDE SEQUENCE</scope>
    <source>
        <strain evidence="2">IBT 30069</strain>
    </source>
</reference>
<feature type="transmembrane region" description="Helical" evidence="1">
    <location>
        <begin position="20"/>
        <end position="41"/>
    </location>
</feature>
<accession>A0A9W9GE49</accession>
<evidence type="ECO:0000313" key="3">
    <source>
        <dbReference type="Proteomes" id="UP001149165"/>
    </source>
</evidence>
<organism evidence="2 3">
    <name type="scientific">Penicillium angulare</name>
    <dbReference type="NCBI Taxonomy" id="116970"/>
    <lineage>
        <taxon>Eukaryota</taxon>
        <taxon>Fungi</taxon>
        <taxon>Dikarya</taxon>
        <taxon>Ascomycota</taxon>
        <taxon>Pezizomycotina</taxon>
        <taxon>Eurotiomycetes</taxon>
        <taxon>Eurotiomycetidae</taxon>
        <taxon>Eurotiales</taxon>
        <taxon>Aspergillaceae</taxon>
        <taxon>Penicillium</taxon>
    </lineage>
</organism>
<keyword evidence="1" id="KW-0472">Membrane</keyword>
<gene>
    <name evidence="2" type="ORF">N7456_001295</name>
</gene>
<protein>
    <submittedName>
        <fullName evidence="2">Uncharacterized protein</fullName>
    </submittedName>
</protein>
<dbReference type="EMBL" id="JAPQKH010000001">
    <property type="protein sequence ID" value="KAJ5116947.1"/>
    <property type="molecule type" value="Genomic_DNA"/>
</dbReference>
<dbReference type="AlphaFoldDB" id="A0A9W9GE49"/>
<sequence length="62" mass="6883">MLRVAIPVNPTANAYAGTAILTVTAVLIPILTFLVSMRLFLRYESNMKFGLDDITLVLSWVQ</sequence>
<dbReference type="Proteomes" id="UP001149165">
    <property type="component" value="Unassembled WGS sequence"/>
</dbReference>
<keyword evidence="1" id="KW-0812">Transmembrane</keyword>
<proteinExistence type="predicted"/>